<dbReference type="CDD" id="cd04301">
    <property type="entry name" value="NAT_SF"/>
    <property type="match status" value="1"/>
</dbReference>
<dbReference type="OrthoDB" id="9799147at2"/>
<sequence length="179" mass="19544">MELLRPVPLTRAHDRTGLRSGADTLDEYLKQTSTKAQKTGTAVVWVVTDTALKVVAYMTLSMTAVARTSAPAFRRGSPVLIPGLLIGRLAVDQRYQRKGLGTRLAIHGLNVAVTTSADVGFKAVFVNARDADARRWWVDAMGFLPCDPDDPDCLDLYRTTADIRATYEAHARATLAAEQ</sequence>
<comment type="catalytic activity">
    <reaction evidence="5">
        <text>glycyl-tRNA(Gly) + acetyl-CoA = N-acetylglycyl-tRNA(Gly) + CoA + H(+)</text>
        <dbReference type="Rhea" id="RHEA:81867"/>
        <dbReference type="Rhea" id="RHEA-COMP:9683"/>
        <dbReference type="Rhea" id="RHEA-COMP:19766"/>
        <dbReference type="ChEBI" id="CHEBI:15378"/>
        <dbReference type="ChEBI" id="CHEBI:57287"/>
        <dbReference type="ChEBI" id="CHEBI:57288"/>
        <dbReference type="ChEBI" id="CHEBI:78522"/>
        <dbReference type="ChEBI" id="CHEBI:232036"/>
    </reaction>
</comment>
<evidence type="ECO:0000313" key="8">
    <source>
        <dbReference type="Proteomes" id="UP000231693"/>
    </source>
</evidence>
<dbReference type="Proteomes" id="UP000231693">
    <property type="component" value="Unassembled WGS sequence"/>
</dbReference>
<keyword evidence="8" id="KW-1185">Reference proteome</keyword>
<evidence type="ECO:0000256" key="3">
    <source>
        <dbReference type="ARBA" id="ARBA00022679"/>
    </source>
</evidence>
<dbReference type="Pfam" id="PF00583">
    <property type="entry name" value="Acetyltransf_1"/>
    <property type="match status" value="1"/>
</dbReference>
<dbReference type="RefSeq" id="WP_100422030.1">
    <property type="nucleotide sequence ID" value="NZ_BOOX01000012.1"/>
</dbReference>
<dbReference type="PANTHER" id="PTHR36449">
    <property type="entry name" value="ACETYLTRANSFERASE-RELATED"/>
    <property type="match status" value="1"/>
</dbReference>
<dbReference type="EMBL" id="PGFE01000001">
    <property type="protein sequence ID" value="PJJ77690.1"/>
    <property type="molecule type" value="Genomic_DNA"/>
</dbReference>
<reference evidence="7 8" key="1">
    <citation type="submission" date="2017-11" db="EMBL/GenBank/DDBJ databases">
        <title>Genomic Encyclopedia of Archaeal and Bacterial Type Strains, Phase II (KMG-II): From Individual Species to Whole Genera.</title>
        <authorList>
            <person name="Goeker M."/>
        </authorList>
    </citation>
    <scope>NUCLEOTIDE SEQUENCE [LARGE SCALE GENOMIC DNA]</scope>
    <source>
        <strain evidence="7 8">DSM 25478</strain>
    </source>
</reference>
<dbReference type="PANTHER" id="PTHR36449:SF1">
    <property type="entry name" value="ACETYLTRANSFERASE"/>
    <property type="match status" value="1"/>
</dbReference>
<dbReference type="Gene3D" id="3.40.630.30">
    <property type="match status" value="1"/>
</dbReference>
<dbReference type="InterPro" id="IPR016181">
    <property type="entry name" value="Acyl_CoA_acyltransferase"/>
</dbReference>
<evidence type="ECO:0000256" key="4">
    <source>
        <dbReference type="ARBA" id="ARBA00023315"/>
    </source>
</evidence>
<accession>A0A2M9D0K3</accession>
<dbReference type="InterPro" id="IPR000182">
    <property type="entry name" value="GNAT_dom"/>
</dbReference>
<feature type="domain" description="N-acetyltransferase" evidence="6">
    <location>
        <begin position="85"/>
        <end position="143"/>
    </location>
</feature>
<keyword evidence="3" id="KW-0808">Transferase</keyword>
<organism evidence="7 8">
    <name type="scientific">Sediminihabitans luteus</name>
    <dbReference type="NCBI Taxonomy" id="1138585"/>
    <lineage>
        <taxon>Bacteria</taxon>
        <taxon>Bacillati</taxon>
        <taxon>Actinomycetota</taxon>
        <taxon>Actinomycetes</taxon>
        <taxon>Micrococcales</taxon>
        <taxon>Cellulomonadaceae</taxon>
        <taxon>Sediminihabitans</taxon>
    </lineage>
</organism>
<evidence type="ECO:0000256" key="1">
    <source>
        <dbReference type="ARBA" id="ARBA00022491"/>
    </source>
</evidence>
<evidence type="ECO:0000313" key="7">
    <source>
        <dbReference type="EMBL" id="PJJ77690.1"/>
    </source>
</evidence>
<keyword evidence="4" id="KW-0012">Acyltransferase</keyword>
<dbReference type="AlphaFoldDB" id="A0A2M9D0K3"/>
<dbReference type="SUPFAM" id="SSF55729">
    <property type="entry name" value="Acyl-CoA N-acyltransferases (Nat)"/>
    <property type="match status" value="1"/>
</dbReference>
<dbReference type="GO" id="GO:0016747">
    <property type="term" value="F:acyltransferase activity, transferring groups other than amino-acyl groups"/>
    <property type="evidence" value="ECO:0007669"/>
    <property type="project" value="InterPro"/>
</dbReference>
<gene>
    <name evidence="7" type="ORF">CLV28_0916</name>
</gene>
<proteinExistence type="predicted"/>
<name>A0A2M9D0K3_9CELL</name>
<protein>
    <recommendedName>
        <fullName evidence="6">N-acetyltransferase domain-containing protein</fullName>
    </recommendedName>
</protein>
<keyword evidence="2" id="KW-1277">Toxin-antitoxin system</keyword>
<evidence type="ECO:0000256" key="2">
    <source>
        <dbReference type="ARBA" id="ARBA00022649"/>
    </source>
</evidence>
<evidence type="ECO:0000259" key="6">
    <source>
        <dbReference type="Pfam" id="PF00583"/>
    </source>
</evidence>
<evidence type="ECO:0000256" key="5">
    <source>
        <dbReference type="ARBA" id="ARBA00049880"/>
    </source>
</evidence>
<comment type="caution">
    <text evidence="7">The sequence shown here is derived from an EMBL/GenBank/DDBJ whole genome shotgun (WGS) entry which is preliminary data.</text>
</comment>
<keyword evidence="1" id="KW-0678">Repressor</keyword>